<keyword evidence="4" id="KW-0511">Multifunctional enzyme</keyword>
<dbReference type="Gene3D" id="1.10.1200.10">
    <property type="entry name" value="ACP-like"/>
    <property type="match status" value="1"/>
</dbReference>
<evidence type="ECO:0000256" key="5">
    <source>
        <dbReference type="PROSITE-ProRule" id="PRU01363"/>
    </source>
</evidence>
<comment type="caution">
    <text evidence="9">The sequence shown here is derived from an EMBL/GenBank/DDBJ whole genome shotgun (WGS) entry which is preliminary data.</text>
</comment>
<dbReference type="InterPro" id="IPR020806">
    <property type="entry name" value="PKS_PP-bd"/>
</dbReference>
<dbReference type="Gene3D" id="3.40.47.10">
    <property type="match status" value="1"/>
</dbReference>
<dbReference type="InterPro" id="IPR020841">
    <property type="entry name" value="PKS_Beta-ketoAc_synthase_dom"/>
</dbReference>
<dbReference type="InterPro" id="IPR014030">
    <property type="entry name" value="Ketoacyl_synth_N"/>
</dbReference>
<dbReference type="Gene3D" id="3.40.50.720">
    <property type="entry name" value="NAD(P)-binding Rossmann-like Domain"/>
    <property type="match status" value="1"/>
</dbReference>
<dbReference type="Gene3D" id="3.10.129.120">
    <property type="match status" value="1"/>
</dbReference>
<keyword evidence="1" id="KW-0596">Phosphopantetheine</keyword>
<feature type="domain" description="Ketosynthase family 3 (KS3)" evidence="7">
    <location>
        <begin position="33"/>
        <end position="461"/>
    </location>
</feature>
<dbReference type="PROSITE" id="PS52004">
    <property type="entry name" value="KS3_2"/>
    <property type="match status" value="1"/>
</dbReference>
<evidence type="ECO:0000256" key="1">
    <source>
        <dbReference type="ARBA" id="ARBA00022450"/>
    </source>
</evidence>
<dbReference type="Pfam" id="PF08659">
    <property type="entry name" value="KR"/>
    <property type="match status" value="1"/>
</dbReference>
<keyword evidence="3" id="KW-0808">Transferase</keyword>
<keyword evidence="2" id="KW-0597">Phosphoprotein</keyword>
<dbReference type="GO" id="GO:0006633">
    <property type="term" value="P:fatty acid biosynthetic process"/>
    <property type="evidence" value="ECO:0007669"/>
    <property type="project" value="InterPro"/>
</dbReference>
<evidence type="ECO:0000313" key="10">
    <source>
        <dbReference type="Proteomes" id="UP000319792"/>
    </source>
</evidence>
<proteinExistence type="predicted"/>
<evidence type="ECO:0000259" key="7">
    <source>
        <dbReference type="PROSITE" id="PS52004"/>
    </source>
</evidence>
<feature type="domain" description="Carrier" evidence="6">
    <location>
        <begin position="1723"/>
        <end position="1801"/>
    </location>
</feature>
<keyword evidence="10" id="KW-1185">Reference proteome</keyword>
<evidence type="ECO:0000313" key="9">
    <source>
        <dbReference type="EMBL" id="TWS21806.1"/>
    </source>
</evidence>
<dbReference type="InterPro" id="IPR049551">
    <property type="entry name" value="PKS_DH_C"/>
</dbReference>
<dbReference type="GO" id="GO:0031177">
    <property type="term" value="F:phosphopantetheine binding"/>
    <property type="evidence" value="ECO:0007669"/>
    <property type="project" value="InterPro"/>
</dbReference>
<dbReference type="InterPro" id="IPR018201">
    <property type="entry name" value="Ketoacyl_synth_AS"/>
</dbReference>
<dbReference type="InterPro" id="IPR016036">
    <property type="entry name" value="Malonyl_transacylase_ACP-bd"/>
</dbReference>
<dbReference type="InterPro" id="IPR016039">
    <property type="entry name" value="Thiolase-like"/>
</dbReference>
<evidence type="ECO:0000259" key="8">
    <source>
        <dbReference type="PROSITE" id="PS52019"/>
    </source>
</evidence>
<dbReference type="Pfam" id="PF00550">
    <property type="entry name" value="PP-binding"/>
    <property type="match status" value="1"/>
</dbReference>
<feature type="domain" description="PKS/mFAS DH" evidence="8">
    <location>
        <begin position="929"/>
        <end position="1207"/>
    </location>
</feature>
<reference evidence="9 10" key="1">
    <citation type="submission" date="2019-06" db="EMBL/GenBank/DDBJ databases">
        <authorList>
            <person name="Teng J.L.L."/>
            <person name="Lee H.H."/>
            <person name="Lau S.K.P."/>
            <person name="Woo P.C.Y."/>
        </authorList>
    </citation>
    <scope>NUCLEOTIDE SEQUENCE [LARGE SCALE GENOMIC DNA]</scope>
    <source>
        <strain evidence="9 10">HKU70</strain>
    </source>
</reference>
<dbReference type="PROSITE" id="PS50075">
    <property type="entry name" value="CARRIER"/>
    <property type="match status" value="1"/>
</dbReference>
<dbReference type="InterPro" id="IPR049900">
    <property type="entry name" value="PKS_mFAS_DH"/>
</dbReference>
<dbReference type="InterPro" id="IPR020807">
    <property type="entry name" value="PKS_DH"/>
</dbReference>
<dbReference type="InterPro" id="IPR013968">
    <property type="entry name" value="PKS_KR"/>
</dbReference>
<gene>
    <name evidence="9" type="ORF">FK268_22460</name>
</gene>
<dbReference type="SUPFAM" id="SSF55048">
    <property type="entry name" value="Probable ACP-binding domain of malonyl-CoA ACP transacylase"/>
    <property type="match status" value="1"/>
</dbReference>
<dbReference type="Pfam" id="PF21089">
    <property type="entry name" value="PKS_DH_N"/>
    <property type="match status" value="1"/>
</dbReference>
<dbReference type="InterPro" id="IPR036291">
    <property type="entry name" value="NAD(P)-bd_dom_sf"/>
</dbReference>
<dbReference type="CDD" id="cd00833">
    <property type="entry name" value="PKS"/>
    <property type="match status" value="1"/>
</dbReference>
<dbReference type="InterPro" id="IPR014031">
    <property type="entry name" value="Ketoacyl_synth_C"/>
</dbReference>
<dbReference type="SUPFAM" id="SSF53901">
    <property type="entry name" value="Thiolase-like"/>
    <property type="match status" value="1"/>
</dbReference>
<dbReference type="Gene3D" id="3.40.366.10">
    <property type="entry name" value="Malonyl-Coenzyme A Acyl Carrier Protein, domain 2"/>
    <property type="match status" value="1"/>
</dbReference>
<dbReference type="Proteomes" id="UP000319792">
    <property type="component" value="Unassembled WGS sequence"/>
</dbReference>
<sequence length="1844" mass="192945">MRNPPTPTRGIQGSAAVNYGAVDTNGHRGRPEREPIAIVGIGCRLPGGVRSAADFWDLLDEGRDAIVDIPADRWSRARYYEAERTPGKSRVQRGGFLTDPIDDFDPAFFGISPIEATSMDPQQRLLLEVAWESIEDAGLRAEDLEGSATSVFTGGFTLDYSQMQFSQGVSEAPTVAAHTATGVVMTMLSNRISHAFDLLGPSMSVDTACSSSLVAVHLACQSIWNGESTLALAGGVNLMLSPNFTIAASTGGFLSPTSTSRAFDAAANGYVRGEGAALVVLKPLARALADGDRVYATVLGTGVSQDGRTNGITVPNGASQKRAIEAALAAAGVAPDEVDFVEAHGTGTPVGDPIEANALGEVYRGARTSDEPLLIGSAKTNLGHLEAAAGVVGLIKSALALTHRRLPRHLNLTELNPAIDLDELRVRIATEPAALRPDGPLRAGVNSFGFGGTNAHAILESAPALVAAPTESGDADDSRHDGIARVLPLAARSEPALAALAAEYGPLLDGGVTPLAGALAHRRSAHRQARLAVIAGPGQRTADALAAAAAEVPHPRVVTGNALASARPLAFVYTGMGPQWWGMARGLLQHNSVFRAAIERCDTAITPLIGWSLTEQLLADEDTSRMGESVVAQIANFGVQYGLTRLWESFGVRPDLIVGHSAGEVAAALAAGALSFDDAITVIVHRARLQHTASGRGRLLAVALAEADARDLPEFADGTVELAAINSPGSVALVGAVPVLEAIAARLEADGVFARLVPGDVPYHSSDMDPVEAEVRSTLAGLTPTAPRVPLYSTVTGACVAEDGSQPHDAEYWWRNIRRPVLFGAAADAMLDDGAVTFLEIGPTAVLGRAIGESAAAREIATASVASLRRDGHDCDSFATALAELWVRGIDVDFAPLAPRGPMSRLPAYPWQTSKYWSEGASGRRERLADTVEPYLGNRTDGALPAWRRLLDGTAPTSLGDHVVHGATLFPGAGFIEIAAEVARDEYGATACTLLDVAFESALLHRGGGTYLVDTSLDADSGRISIHGRLPEASRWVRHAAATLRPAPAVDRRVDVTVDPALAPVGEDELYERFARAGFTYGPAFRLLHDVRIGDGAATARIRPVAGESVADRAPIVEPSVLDAAFQLLLPLAFQRNDTARMIPVGADRVVIHDRPQGDLLVRATAGPGSADDTRIGGDVTITDADGRVLVEVEGFTVVVQDDSAAPQRVGTDWVYEQAWEPQPTDAGDRAPADGTWLLLADGTGVADRLADRLTAAGGTPVLIPAGPLSDGALPPADREALATVLDRVVPDEGLRGIVHLYSLDHTERAAGDALRWTAHDAVLGIVHLAAELDRRGVAAPTFVVTSGAQPIAGAMSEGGLVQSSILGVGRVLHHELMGLQSRLVDLDPADPRSIDQLADELTVQGSEEDQVAFRGGERLVARLHPSARSGGRIPARMRSDGAYLVTGGLGALGRLVLVSLAERGAGHIVVTSRSGLPPREQWDDLGDAAQREAVAGVRAAEAAGATVHVLAVDVTDPGALRSALDDLRAAGLPPLHGVIHSAGAVEDQILVRMTEEQVDRVVRPKVLGAWALHEATADAPLDFFVLFSSISAVIPSPGQGNYAAGNAFLDSLAHFRRARNLPALSINWGPWDAGMIASLGLRELYGQRGIDLIDPETGMTLLGEFLGSSEVQQGVVSAHWPTVIANYALTPVLVAHLGRGADDGAEAGESVLERLAAAAPEDRADIAEGGVRATVSQVLRMAEEHIPGDEPLGRLGVDSMLATELRIRLEQQFGAAPSIAFLLDGATTVAAIAEELLPALDIPTEDAEVDDLAALLADLDDDAVAALLTDAETTGTTTEAHVE</sequence>
<dbReference type="PANTHER" id="PTHR43775">
    <property type="entry name" value="FATTY ACID SYNTHASE"/>
    <property type="match status" value="1"/>
</dbReference>
<dbReference type="GO" id="GO:0004312">
    <property type="term" value="F:fatty acid synthase activity"/>
    <property type="evidence" value="ECO:0007669"/>
    <property type="project" value="TreeGrafter"/>
</dbReference>
<dbReference type="InterPro" id="IPR032821">
    <property type="entry name" value="PKS_assoc"/>
</dbReference>
<dbReference type="SMART" id="SM00825">
    <property type="entry name" value="PKS_KS"/>
    <property type="match status" value="1"/>
</dbReference>
<dbReference type="InterPro" id="IPR036736">
    <property type="entry name" value="ACP-like_sf"/>
</dbReference>
<dbReference type="InterPro" id="IPR001227">
    <property type="entry name" value="Ac_transferase_dom_sf"/>
</dbReference>
<accession>A0A5C5RFT1</accession>
<dbReference type="Pfam" id="PF00109">
    <property type="entry name" value="ketoacyl-synt"/>
    <property type="match status" value="1"/>
</dbReference>
<dbReference type="InterPro" id="IPR057326">
    <property type="entry name" value="KR_dom"/>
</dbReference>
<dbReference type="PROSITE" id="PS00606">
    <property type="entry name" value="KS3_1"/>
    <property type="match status" value="1"/>
</dbReference>
<dbReference type="Gene3D" id="3.10.129.10">
    <property type="entry name" value="Hotdog Thioesterase"/>
    <property type="match status" value="1"/>
</dbReference>
<dbReference type="Pfam" id="PF02801">
    <property type="entry name" value="Ketoacyl-synt_C"/>
    <property type="match status" value="1"/>
</dbReference>
<dbReference type="InterPro" id="IPR016035">
    <property type="entry name" value="Acyl_Trfase/lysoPLipase"/>
</dbReference>
<dbReference type="SMART" id="SM00823">
    <property type="entry name" value="PKS_PP"/>
    <property type="match status" value="1"/>
</dbReference>
<organism evidence="9 10">
    <name type="scientific">Tsukamurella sputi</name>
    <dbReference type="NCBI Taxonomy" id="2591848"/>
    <lineage>
        <taxon>Bacteria</taxon>
        <taxon>Bacillati</taxon>
        <taxon>Actinomycetota</taxon>
        <taxon>Actinomycetes</taxon>
        <taxon>Mycobacteriales</taxon>
        <taxon>Tsukamurellaceae</taxon>
        <taxon>Tsukamurella</taxon>
    </lineage>
</organism>
<dbReference type="SMART" id="SM00822">
    <property type="entry name" value="PKS_KR"/>
    <property type="match status" value="1"/>
</dbReference>
<dbReference type="GO" id="GO:0004315">
    <property type="term" value="F:3-oxoacyl-[acyl-carrier-protein] synthase activity"/>
    <property type="evidence" value="ECO:0007669"/>
    <property type="project" value="InterPro"/>
</dbReference>
<dbReference type="SUPFAM" id="SSF51735">
    <property type="entry name" value="NAD(P)-binding Rossmann-fold domains"/>
    <property type="match status" value="2"/>
</dbReference>
<dbReference type="SUPFAM" id="SSF47336">
    <property type="entry name" value="ACP-like"/>
    <property type="match status" value="1"/>
</dbReference>
<dbReference type="Pfam" id="PF16197">
    <property type="entry name" value="KAsynt_C_assoc"/>
    <property type="match status" value="1"/>
</dbReference>
<dbReference type="SMART" id="SM00826">
    <property type="entry name" value="PKS_DH"/>
    <property type="match status" value="1"/>
</dbReference>
<dbReference type="SUPFAM" id="SSF52151">
    <property type="entry name" value="FabD/lysophospholipase-like"/>
    <property type="match status" value="1"/>
</dbReference>
<evidence type="ECO:0000256" key="2">
    <source>
        <dbReference type="ARBA" id="ARBA00022553"/>
    </source>
</evidence>
<evidence type="ECO:0000256" key="4">
    <source>
        <dbReference type="ARBA" id="ARBA00023268"/>
    </source>
</evidence>
<feature type="active site" description="Proton donor; for dehydratase activity" evidence="5">
    <location>
        <position position="1123"/>
    </location>
</feature>
<dbReference type="Gene3D" id="3.30.70.3290">
    <property type="match status" value="1"/>
</dbReference>
<dbReference type="FunFam" id="3.40.47.10:FF:000019">
    <property type="entry name" value="Polyketide synthase type I"/>
    <property type="match status" value="1"/>
</dbReference>
<dbReference type="SMART" id="SM00827">
    <property type="entry name" value="PKS_AT"/>
    <property type="match status" value="1"/>
</dbReference>
<name>A0A5C5RFT1_9ACTN</name>
<dbReference type="InterPro" id="IPR050091">
    <property type="entry name" value="PKS_NRPS_Biosynth_Enz"/>
</dbReference>
<dbReference type="PROSITE" id="PS52019">
    <property type="entry name" value="PKS_MFAS_DH"/>
    <property type="match status" value="1"/>
</dbReference>
<evidence type="ECO:0000256" key="3">
    <source>
        <dbReference type="ARBA" id="ARBA00022679"/>
    </source>
</evidence>
<feature type="active site" description="Proton acceptor; for dehydratase activity" evidence="5">
    <location>
        <position position="962"/>
    </location>
</feature>
<dbReference type="Pfam" id="PF00698">
    <property type="entry name" value="Acyl_transf_1"/>
    <property type="match status" value="1"/>
</dbReference>
<protein>
    <submittedName>
        <fullName evidence="9">Type I polyketide synthase</fullName>
    </submittedName>
</protein>
<feature type="region of interest" description="N-terminal hotdog fold" evidence="5">
    <location>
        <begin position="929"/>
        <end position="1051"/>
    </location>
</feature>
<dbReference type="InterPro" id="IPR009081">
    <property type="entry name" value="PP-bd_ACP"/>
</dbReference>
<evidence type="ECO:0000259" key="6">
    <source>
        <dbReference type="PROSITE" id="PS50075"/>
    </source>
</evidence>
<dbReference type="CDD" id="cd08955">
    <property type="entry name" value="KR_2_FAS_SDR_x"/>
    <property type="match status" value="1"/>
</dbReference>
<dbReference type="EMBL" id="VIGV01000015">
    <property type="protein sequence ID" value="TWS21806.1"/>
    <property type="molecule type" value="Genomic_DNA"/>
</dbReference>
<dbReference type="PANTHER" id="PTHR43775:SF37">
    <property type="entry name" value="SI:DKEY-61P9.11"/>
    <property type="match status" value="1"/>
</dbReference>
<dbReference type="InterPro" id="IPR049552">
    <property type="entry name" value="PKS_DH_N"/>
</dbReference>
<dbReference type="Pfam" id="PF14765">
    <property type="entry name" value="PS-DH"/>
    <property type="match status" value="1"/>
</dbReference>
<dbReference type="InterPro" id="IPR014043">
    <property type="entry name" value="Acyl_transferase_dom"/>
</dbReference>
<reference evidence="9 10" key="2">
    <citation type="submission" date="2019-08" db="EMBL/GenBank/DDBJ databases">
        <title>Tsukamurella conjunctivitidis sp. nov., Tsukamurella assacharolytica sp. nov. and Tsukamurella sputae sp. nov. isolated from patients with conjunctivitis, bacteraemia (lymphoma) and respiratory infection (sputum) in Hong Kong.</title>
        <authorList>
            <person name="Fok K.M.N."/>
            <person name="Fong J.Y.H."/>
        </authorList>
    </citation>
    <scope>NUCLEOTIDE SEQUENCE [LARGE SCALE GENOMIC DNA]</scope>
    <source>
        <strain evidence="9 10">HKU70</strain>
    </source>
</reference>
<feature type="region of interest" description="C-terminal hotdog fold" evidence="5">
    <location>
        <begin position="1062"/>
        <end position="1207"/>
    </location>
</feature>